<gene>
    <name evidence="6" type="ORF">VN97_g7206</name>
</gene>
<feature type="compositionally biased region" description="Pro residues" evidence="3">
    <location>
        <begin position="709"/>
        <end position="719"/>
    </location>
</feature>
<dbReference type="PROSITE" id="PS50009">
    <property type="entry name" value="RASGEF_CAT"/>
    <property type="match status" value="1"/>
</dbReference>
<keyword evidence="1 2" id="KW-0344">Guanine-nucleotide releasing factor</keyword>
<dbReference type="GO" id="GO:0005886">
    <property type="term" value="C:plasma membrane"/>
    <property type="evidence" value="ECO:0007669"/>
    <property type="project" value="TreeGrafter"/>
</dbReference>
<feature type="compositionally biased region" description="Polar residues" evidence="3">
    <location>
        <begin position="132"/>
        <end position="142"/>
    </location>
</feature>
<dbReference type="GO" id="GO:0005085">
    <property type="term" value="F:guanyl-nucleotide exchange factor activity"/>
    <property type="evidence" value="ECO:0007669"/>
    <property type="project" value="UniProtKB-KW"/>
</dbReference>
<evidence type="ECO:0000313" key="7">
    <source>
        <dbReference type="Proteomes" id="UP001227192"/>
    </source>
</evidence>
<dbReference type="Gene3D" id="1.10.840.10">
    <property type="entry name" value="Ras guanine-nucleotide exchange factors catalytic domain"/>
    <property type="match status" value="1"/>
</dbReference>
<dbReference type="PANTHER" id="PTHR23113:SF363">
    <property type="entry name" value="PROTEIN SON OF SEVENLESS"/>
    <property type="match status" value="1"/>
</dbReference>
<sequence length="1663" mass="184679">MEPFPPPIDPSEFKDAFLGPQVQINELSPSNRMSSEGPPNPISNPISNLRRVNTVAQGSNVKRNLELKAARERTATGIKAKDSHELLQQNKLQRSQTHRGPLEARSPGRKAGHFTVRSVGQNGKIFLRPIANPSQKSPQPASFSPVDTAKPSHLQPQSHAHAREDPDSIRWSNSQLSELRPREQPEIPEPVLAVSPAPELSSQHRTRPISFSTISEQQSVTGAGKRGELRIVIDRSEDRPKSARENSTPALEVPIPRYRLGSPQFNAEGSATMQSSVYTRTSMSVNFRNSTLLGGMADPLPGLHSPHPRDSFSRHRPSFAISMFSGTAAAMDMNRASMAPRNSMVYELKEPVEPSIYETLVYDMDDGSVVRYITGTKDISAATPARIVAQISSESFMDYELVSDFFLTFRSYLSTTHLLALLLARLKWAINRLQDDGRIIRIRTFAALRHWILNYFVDDFVTNYELRTHFCETINKLYSEVRSRQNGGTSDRKILIDLKRCWNGKCSVYWSSPDLSRAFNDPETSIVPGDPQIELSKAEELQQTTPTHGMTPRADTTFRESLPFPIQHDRNDSAATIQSIPFSAKSEQSLMALSCSLRPKSPRCLSMSASKGKAPRPVVLGLQKSKSPSRTHEPPGSPVSPMVSRHPYHSHSHKRSGSFSDSVRDDRLPIFAMEPETGPAPQEMLDPVSLIRGEIYPPAESYMTMMAPESPPLPPPLKNPNPDRRSTPDVPKSSPNSGMRTIIGSIKRALHTRNGGQSVSARIANAHEAISLPSRGKTSAMPIGLAFGSEFYRERKIAAIPKYPGRIDLLCDEVLKQYRLAMDQQGTKDQTQPPATSNFHQVTPQEPASNNSNVLPTQAPNSDPKLRSGITMGSESIIIVDATGFEMPFMSGAAQEPVPVADDNSHEVPELEVPDDASTQSIHVEGEYLRPVRYNADEPESTAQSNVFYPLRPLTPQRSSSVERGSTPLKKKKNSLSLRLRKYASFQSGISRQRFSMSSEKAQSAVDSYAMQDQNSKQSGPVLRRRRGGNLRQMQTGDETEPESCRDSFASWDGSVGNGTAPSDGGASRPPSTLIPPNPRYSLIQPRTSRHVRRSFESVIAKFAQIPDDDDGGIESTLLKLEGKWDGPPSAQRDSSSTQAEGPHSHREQPLVPNGAETTRPGWDVLSHRRQTDKSAYSTVGGRLAPPRPYSDSVTESEESYNSIPLLERGLTDESMKWQPTSQPLQYDPHGAPLTLVSSYETSELASSHPSIQIVHETDSMRRIPRGATIPVSSTQDAGQVTPKRFSTLSSEMSVDLINRHEAIGARISTETRSLSSSTVEIPSHPLAQPPSPPMTIQHPGSFTSYPSPLNTVLFQAQPLTPDTSPRRKEMGNSASRPLNIQQVSSDVLFNSENNHPDQSPIMNLLPDHVPFILSCESQVLAHQLTLIEMAALSEVDWRDLVDMKWSSACPLVTNWVQFLTYEERKGIDLVVGRFNLMVKWILSEIVLTRDINERARTIIKYIHTAAHARRICNYATMLQIAIALSSSDCSRLQNTWQLISVEDKRLFKDMECLIQPVRNFNDLRVEMETANLQEGCIPFIGLYVHDLTYNAQKPAQVNSTNCGLLVNFERYRTAARIVKSLLRLIDASTKYKFEPVQGIIERCLWIACLPEDEIQSRSKALE</sequence>
<protein>
    <recommendedName>
        <fullName evidence="8">Guanine nucleotide exchange factor</fullName>
    </recommendedName>
</protein>
<feature type="region of interest" description="Disordered" evidence="3">
    <location>
        <begin position="1122"/>
        <end position="1202"/>
    </location>
</feature>
<feature type="region of interest" description="Disordered" evidence="3">
    <location>
        <begin position="991"/>
        <end position="1090"/>
    </location>
</feature>
<dbReference type="CDD" id="cd06224">
    <property type="entry name" value="REM"/>
    <property type="match status" value="1"/>
</dbReference>
<evidence type="ECO:0008006" key="8">
    <source>
        <dbReference type="Google" id="ProtNLM"/>
    </source>
</evidence>
<feature type="compositionally biased region" description="Polar residues" evidence="3">
    <location>
        <begin position="209"/>
        <end position="221"/>
    </location>
</feature>
<feature type="region of interest" description="Disordered" evidence="3">
    <location>
        <begin position="938"/>
        <end position="974"/>
    </location>
</feature>
<dbReference type="Pfam" id="PF00617">
    <property type="entry name" value="RasGEF"/>
    <property type="match status" value="1"/>
</dbReference>
<dbReference type="GO" id="GO:0007265">
    <property type="term" value="P:Ras protein signal transduction"/>
    <property type="evidence" value="ECO:0007669"/>
    <property type="project" value="TreeGrafter"/>
</dbReference>
<keyword evidence="7" id="KW-1185">Reference proteome</keyword>
<feature type="region of interest" description="Disordered" evidence="3">
    <location>
        <begin position="25"/>
        <end position="51"/>
    </location>
</feature>
<reference evidence="6" key="1">
    <citation type="submission" date="2015-06" db="EMBL/GenBank/DDBJ databases">
        <authorList>
            <person name="Nguyen H."/>
        </authorList>
    </citation>
    <scope>NUCLEOTIDE SEQUENCE</scope>
    <source>
        <strain evidence="6">DAOM 180753</strain>
    </source>
</reference>
<feature type="compositionally biased region" description="Polar residues" evidence="3">
    <location>
        <begin position="86"/>
        <end position="95"/>
    </location>
</feature>
<dbReference type="SUPFAM" id="SSF48366">
    <property type="entry name" value="Ras GEF"/>
    <property type="match status" value="1"/>
</dbReference>
<dbReference type="InterPro" id="IPR023578">
    <property type="entry name" value="Ras_GEF_dom_sf"/>
</dbReference>
<feature type="compositionally biased region" description="Basic and acidic residues" evidence="3">
    <location>
        <begin position="75"/>
        <end position="85"/>
    </location>
</feature>
<feature type="domain" description="N-terminal Ras-GEF" evidence="5">
    <location>
        <begin position="375"/>
        <end position="499"/>
    </location>
</feature>
<dbReference type="PANTHER" id="PTHR23113">
    <property type="entry name" value="GUANINE NUCLEOTIDE EXCHANGE FACTOR"/>
    <property type="match status" value="1"/>
</dbReference>
<feature type="compositionally biased region" description="Basic and acidic residues" evidence="3">
    <location>
        <begin position="225"/>
        <end position="244"/>
    </location>
</feature>
<dbReference type="Gene3D" id="1.20.870.10">
    <property type="entry name" value="Son of sevenless (SoS) protein Chain: S domain 1"/>
    <property type="match status" value="1"/>
</dbReference>
<dbReference type="Proteomes" id="UP001227192">
    <property type="component" value="Unassembled WGS sequence"/>
</dbReference>
<evidence type="ECO:0000259" key="5">
    <source>
        <dbReference type="PROSITE" id="PS50212"/>
    </source>
</evidence>
<organism evidence="6 7">
    <name type="scientific">Penicillium thymicola</name>
    <dbReference type="NCBI Taxonomy" id="293382"/>
    <lineage>
        <taxon>Eukaryota</taxon>
        <taxon>Fungi</taxon>
        <taxon>Dikarya</taxon>
        <taxon>Ascomycota</taxon>
        <taxon>Pezizomycotina</taxon>
        <taxon>Eurotiomycetes</taxon>
        <taxon>Eurotiomycetidae</taxon>
        <taxon>Eurotiales</taxon>
        <taxon>Aspergillaceae</taxon>
        <taxon>Penicillium</taxon>
    </lineage>
</organism>
<feature type="region of interest" description="Disordered" evidence="3">
    <location>
        <begin position="623"/>
        <end position="663"/>
    </location>
</feature>
<feature type="region of interest" description="Disordered" evidence="3">
    <location>
        <begin position="706"/>
        <end position="739"/>
    </location>
</feature>
<evidence type="ECO:0000259" key="4">
    <source>
        <dbReference type="PROSITE" id="PS50009"/>
    </source>
</evidence>
<feature type="region of interest" description="Disordered" evidence="3">
    <location>
        <begin position="75"/>
        <end position="170"/>
    </location>
</feature>
<evidence type="ECO:0000256" key="2">
    <source>
        <dbReference type="PROSITE-ProRule" id="PRU00168"/>
    </source>
</evidence>
<dbReference type="InterPro" id="IPR001895">
    <property type="entry name" value="RASGEF_cat_dom"/>
</dbReference>
<evidence type="ECO:0000256" key="1">
    <source>
        <dbReference type="ARBA" id="ARBA00022658"/>
    </source>
</evidence>
<dbReference type="EMBL" id="LACB01000225">
    <property type="protein sequence ID" value="KAJ9486143.1"/>
    <property type="molecule type" value="Genomic_DNA"/>
</dbReference>
<name>A0AAI9TFF7_PENTH</name>
<dbReference type="InterPro" id="IPR008937">
    <property type="entry name" value="Ras-like_GEF"/>
</dbReference>
<reference evidence="6" key="2">
    <citation type="journal article" date="2016" name="Fungal Biol.">
        <title>Ochratoxin A production by Penicillium thymicola.</title>
        <authorList>
            <person name="Nguyen H.D.T."/>
            <person name="McMullin D.R."/>
            <person name="Ponomareva E."/>
            <person name="Riley R."/>
            <person name="Pomraning K.R."/>
            <person name="Baker S.E."/>
            <person name="Seifert K.A."/>
        </authorList>
    </citation>
    <scope>NUCLEOTIDE SEQUENCE</scope>
    <source>
        <strain evidence="6">DAOM 180753</strain>
    </source>
</reference>
<feature type="compositionally biased region" description="Polar residues" evidence="3">
    <location>
        <begin position="824"/>
        <end position="861"/>
    </location>
</feature>
<dbReference type="PROSITE" id="PS50212">
    <property type="entry name" value="RASGEF_NTER"/>
    <property type="match status" value="1"/>
</dbReference>
<dbReference type="InterPro" id="IPR036964">
    <property type="entry name" value="RASGEF_cat_dom_sf"/>
</dbReference>
<feature type="domain" description="Ras-GEF" evidence="4">
    <location>
        <begin position="1417"/>
        <end position="1660"/>
    </location>
</feature>
<dbReference type="Pfam" id="PF00618">
    <property type="entry name" value="RasGEF_N"/>
    <property type="match status" value="1"/>
</dbReference>
<evidence type="ECO:0000256" key="3">
    <source>
        <dbReference type="SAM" id="MobiDB-lite"/>
    </source>
</evidence>
<feature type="compositionally biased region" description="Polar residues" evidence="3">
    <location>
        <begin position="991"/>
        <end position="1019"/>
    </location>
</feature>
<feature type="region of interest" description="Disordered" evidence="3">
    <location>
        <begin position="195"/>
        <end position="248"/>
    </location>
</feature>
<accession>A0AAI9TFF7</accession>
<comment type="caution">
    <text evidence="6">The sequence shown here is derived from an EMBL/GenBank/DDBJ whole genome shotgun (WGS) entry which is preliminary data.</text>
</comment>
<dbReference type="SMART" id="SM00147">
    <property type="entry name" value="RasGEF"/>
    <property type="match status" value="1"/>
</dbReference>
<feature type="region of interest" description="Disordered" evidence="3">
    <location>
        <begin position="897"/>
        <end position="922"/>
    </location>
</feature>
<feature type="compositionally biased region" description="Basic residues" evidence="3">
    <location>
        <begin position="646"/>
        <end position="656"/>
    </location>
</feature>
<dbReference type="SMART" id="SM00229">
    <property type="entry name" value="RasGEFN"/>
    <property type="match status" value="1"/>
</dbReference>
<evidence type="ECO:0000313" key="6">
    <source>
        <dbReference type="EMBL" id="KAJ9486143.1"/>
    </source>
</evidence>
<proteinExistence type="predicted"/>
<feature type="region of interest" description="Disordered" evidence="3">
    <location>
        <begin position="824"/>
        <end position="869"/>
    </location>
</feature>
<dbReference type="InterPro" id="IPR000651">
    <property type="entry name" value="Ras-like_Gua-exchang_fac_N"/>
</dbReference>
<feature type="compositionally biased region" description="Polar residues" evidence="3">
    <location>
        <begin position="25"/>
        <end position="34"/>
    </location>
</feature>